<comment type="caution">
    <text evidence="4">The sequence shown here is derived from an EMBL/GenBank/DDBJ whole genome shotgun (WGS) entry which is preliminary data.</text>
</comment>
<organism evidence="4 5">
    <name type="scientific">Branchiibius cervicis</name>
    <dbReference type="NCBI Taxonomy" id="908252"/>
    <lineage>
        <taxon>Bacteria</taxon>
        <taxon>Bacillati</taxon>
        <taxon>Actinomycetota</taxon>
        <taxon>Actinomycetes</taxon>
        <taxon>Micrococcales</taxon>
        <taxon>Dermacoccaceae</taxon>
        <taxon>Branchiibius</taxon>
    </lineage>
</organism>
<reference evidence="5" key="1">
    <citation type="journal article" date="2019" name="Int. J. Syst. Evol. Microbiol.">
        <title>The Global Catalogue of Microorganisms (GCM) 10K type strain sequencing project: providing services to taxonomists for standard genome sequencing and annotation.</title>
        <authorList>
            <consortium name="The Broad Institute Genomics Platform"/>
            <consortium name="The Broad Institute Genome Sequencing Center for Infectious Disease"/>
            <person name="Wu L."/>
            <person name="Ma J."/>
        </authorList>
    </citation>
    <scope>NUCLEOTIDE SEQUENCE [LARGE SCALE GENOMIC DNA]</scope>
    <source>
        <strain evidence="5">NBRC 106593</strain>
    </source>
</reference>
<dbReference type="Gene3D" id="3.20.20.370">
    <property type="entry name" value="Glycoside hydrolase/deacetylase"/>
    <property type="match status" value="1"/>
</dbReference>
<dbReference type="RefSeq" id="WP_377823215.1">
    <property type="nucleotide sequence ID" value="NZ_JBHSWJ010000002.1"/>
</dbReference>
<dbReference type="GO" id="GO:0016787">
    <property type="term" value="F:hydrolase activity"/>
    <property type="evidence" value="ECO:0007669"/>
    <property type="project" value="UniProtKB-KW"/>
</dbReference>
<proteinExistence type="predicted"/>
<keyword evidence="4" id="KW-0378">Hydrolase</keyword>
<dbReference type="EC" id="3.-.-.-" evidence="4"/>
<keyword evidence="2" id="KW-0732">Signal</keyword>
<dbReference type="CDD" id="cd10918">
    <property type="entry name" value="CE4_NodB_like_5s_6s"/>
    <property type="match status" value="1"/>
</dbReference>
<comment type="subcellular location">
    <subcellularLocation>
        <location evidence="1">Secreted</location>
    </subcellularLocation>
</comment>
<dbReference type="InterPro" id="IPR011330">
    <property type="entry name" value="Glyco_hydro/deAcase_b/a-brl"/>
</dbReference>
<accession>A0ABW2AU53</accession>
<name>A0ABW2AU53_9MICO</name>
<feature type="domain" description="NodB homology" evidence="3">
    <location>
        <begin position="48"/>
        <end position="226"/>
    </location>
</feature>
<dbReference type="SUPFAM" id="SSF88713">
    <property type="entry name" value="Glycoside hydrolase/deacetylase"/>
    <property type="match status" value="1"/>
</dbReference>
<evidence type="ECO:0000256" key="2">
    <source>
        <dbReference type="ARBA" id="ARBA00022729"/>
    </source>
</evidence>
<evidence type="ECO:0000259" key="3">
    <source>
        <dbReference type="PROSITE" id="PS51677"/>
    </source>
</evidence>
<dbReference type="PANTHER" id="PTHR34216:SF3">
    <property type="entry name" value="POLY-BETA-1,6-N-ACETYL-D-GLUCOSAMINE N-DEACETYLASE"/>
    <property type="match status" value="1"/>
</dbReference>
<dbReference type="PANTHER" id="PTHR34216">
    <property type="match status" value="1"/>
</dbReference>
<evidence type="ECO:0000256" key="1">
    <source>
        <dbReference type="ARBA" id="ARBA00004613"/>
    </source>
</evidence>
<dbReference type="EMBL" id="JBHSWJ010000002">
    <property type="protein sequence ID" value="MFC6714656.1"/>
    <property type="molecule type" value="Genomic_DNA"/>
</dbReference>
<dbReference type="InterPro" id="IPR002509">
    <property type="entry name" value="NODB_dom"/>
</dbReference>
<gene>
    <name evidence="4" type="ORF">ACFQBT_12845</name>
</gene>
<dbReference type="PROSITE" id="PS51677">
    <property type="entry name" value="NODB"/>
    <property type="match status" value="1"/>
</dbReference>
<evidence type="ECO:0000313" key="4">
    <source>
        <dbReference type="EMBL" id="MFC6714656.1"/>
    </source>
</evidence>
<dbReference type="Proteomes" id="UP001596356">
    <property type="component" value="Unassembled WGS sequence"/>
</dbReference>
<dbReference type="InterPro" id="IPR051398">
    <property type="entry name" value="Polysacch_Deacetylase"/>
</dbReference>
<sequence>MNWATSRVAELCFHGIGVPDRQLEPGEDRFWVDPSTFASILDAVRDFPSATISFDDSNVSDVIYALPGLERRDLRADFFVIAGRLDQRGSLGCEDVRELGRRGMRIGSHGMDHVSWRQVRSASSQEREYVLARRMLGDLTGTEVTAAAFPRGAYDRAAITTLRALGYEDLRIIDGGASSPDAWLRDRYSVTRFDTAESIAAYLASPDGGLAGRLQRTVKRGIKRWR</sequence>
<evidence type="ECO:0000313" key="5">
    <source>
        <dbReference type="Proteomes" id="UP001596356"/>
    </source>
</evidence>
<protein>
    <submittedName>
        <fullName evidence="4">Polysaccharide deacetylase family protein</fullName>
        <ecNumber evidence="4">3.-.-.-</ecNumber>
    </submittedName>
</protein>
<keyword evidence="5" id="KW-1185">Reference proteome</keyword>
<dbReference type="Pfam" id="PF01522">
    <property type="entry name" value="Polysacc_deac_1"/>
    <property type="match status" value="1"/>
</dbReference>